<evidence type="ECO:0000313" key="3">
    <source>
        <dbReference type="Proteomes" id="UP001139887"/>
    </source>
</evidence>
<gene>
    <name evidence="2" type="ORF">IWW36_002686</name>
</gene>
<dbReference type="PANTHER" id="PTHR31642">
    <property type="entry name" value="TRICHOTHECENE 3-O-ACETYLTRANSFERASE"/>
    <property type="match status" value="1"/>
</dbReference>
<evidence type="ECO:0000313" key="2">
    <source>
        <dbReference type="EMBL" id="KAJ2849349.1"/>
    </source>
</evidence>
<dbReference type="InterPro" id="IPR050317">
    <property type="entry name" value="Plant_Fungal_Acyltransferase"/>
</dbReference>
<dbReference type="AlphaFoldDB" id="A0A9W8I6L0"/>
<dbReference type="EMBL" id="JANBUW010000084">
    <property type="protein sequence ID" value="KAJ2849349.1"/>
    <property type="molecule type" value="Genomic_DNA"/>
</dbReference>
<evidence type="ECO:0000256" key="1">
    <source>
        <dbReference type="ARBA" id="ARBA00022679"/>
    </source>
</evidence>
<name>A0A9W8I6L0_9FUNG</name>
<protein>
    <submittedName>
        <fullName evidence="2">Uncharacterized protein</fullName>
    </submittedName>
</protein>
<dbReference type="Pfam" id="PF02458">
    <property type="entry name" value="Transferase"/>
    <property type="match status" value="2"/>
</dbReference>
<keyword evidence="3" id="KW-1185">Reference proteome</keyword>
<sequence length="480" mass="54239">IIELNDEDFMSMFAYIPLVYSYKNTANTSNFMSANLLHQSLYIVLEEYPIFVGHLQQITTGKCRVIVDSSNPNLPRFQEFSSSLEFDEFKHANFNPKALPKDALLPHAFYTDGWLKRTSKQAIFSIVRFKNNSGVALFAALAHFATDANGYDKFMRRWAQVCQNIKEGRVPADLGKTQTTHDREVLKNAIPPPQQPPISAIQKLYVPGGLISKFTTWVSPGFRGQIIKAILVSDNISAACFYISNEKMEQLQQTVHSIIGNGIRISTNDLLLGSLIIAYAQSIIKYKEHAKSGWFNWLSSYFFHVPLKTPKYFTSLGPADIRHRLDPAVLSNYMGNSTVATVVFTPIELLKMPVTPELLASVAHSVRQSTDAVTKEYIAQMTYGADLEADIAVRPLIYKSRVPERLICTNFTRFGFYQTDFGWGIAEFVGPINYKLPKYAVLLPTHPELGGYYVHIVDENPILELLKSSGFWNENFKLVY</sequence>
<dbReference type="InterPro" id="IPR023213">
    <property type="entry name" value="CAT-like_dom_sf"/>
</dbReference>
<accession>A0A9W8I6L0</accession>
<dbReference type="Gene3D" id="3.30.559.10">
    <property type="entry name" value="Chloramphenicol acetyltransferase-like domain"/>
    <property type="match status" value="2"/>
</dbReference>
<proteinExistence type="predicted"/>
<dbReference type="GO" id="GO:0044550">
    <property type="term" value="P:secondary metabolite biosynthetic process"/>
    <property type="evidence" value="ECO:0007669"/>
    <property type="project" value="TreeGrafter"/>
</dbReference>
<reference evidence="2" key="1">
    <citation type="submission" date="2022-07" db="EMBL/GenBank/DDBJ databases">
        <title>Phylogenomic reconstructions and comparative analyses of Kickxellomycotina fungi.</title>
        <authorList>
            <person name="Reynolds N.K."/>
            <person name="Stajich J.E."/>
            <person name="Barry K."/>
            <person name="Grigoriev I.V."/>
            <person name="Crous P."/>
            <person name="Smith M.E."/>
        </authorList>
    </citation>
    <scope>NUCLEOTIDE SEQUENCE</scope>
    <source>
        <strain evidence="2">NRRL 1566</strain>
    </source>
</reference>
<organism evidence="2 3">
    <name type="scientific">Coemansia brasiliensis</name>
    <dbReference type="NCBI Taxonomy" id="2650707"/>
    <lineage>
        <taxon>Eukaryota</taxon>
        <taxon>Fungi</taxon>
        <taxon>Fungi incertae sedis</taxon>
        <taxon>Zoopagomycota</taxon>
        <taxon>Kickxellomycotina</taxon>
        <taxon>Kickxellomycetes</taxon>
        <taxon>Kickxellales</taxon>
        <taxon>Kickxellaceae</taxon>
        <taxon>Coemansia</taxon>
    </lineage>
</organism>
<dbReference type="GO" id="GO:0016747">
    <property type="term" value="F:acyltransferase activity, transferring groups other than amino-acyl groups"/>
    <property type="evidence" value="ECO:0007669"/>
    <property type="project" value="TreeGrafter"/>
</dbReference>
<dbReference type="OrthoDB" id="1862401at2759"/>
<dbReference type="Proteomes" id="UP001139887">
    <property type="component" value="Unassembled WGS sequence"/>
</dbReference>
<comment type="caution">
    <text evidence="2">The sequence shown here is derived from an EMBL/GenBank/DDBJ whole genome shotgun (WGS) entry which is preliminary data.</text>
</comment>
<dbReference type="PANTHER" id="PTHR31642:SF310">
    <property type="entry name" value="FATTY ALCOHOL:CAFFEOYL-COA ACYLTRANSFERASE"/>
    <property type="match status" value="1"/>
</dbReference>
<feature type="non-terminal residue" evidence="2">
    <location>
        <position position="1"/>
    </location>
</feature>
<keyword evidence="1" id="KW-0808">Transferase</keyword>